<keyword evidence="5" id="KW-0678">Repressor</keyword>
<dbReference type="InterPro" id="IPR000847">
    <property type="entry name" value="LysR_HTH_N"/>
</dbReference>
<keyword evidence="8" id="KW-0238">DNA-binding</keyword>
<keyword evidence="11" id="KW-0486">Methionine biosynthesis</keyword>
<evidence type="ECO:0000256" key="2">
    <source>
        <dbReference type="ARBA" id="ARBA00009437"/>
    </source>
</evidence>
<reference evidence="14" key="1">
    <citation type="submission" date="2016-02" db="EMBL/GenBank/DDBJ databases">
        <authorList>
            <person name="Schultz-Johansen M."/>
            <person name="Glaring M.A."/>
            <person name="Bech P.K."/>
            <person name="Stougaard P."/>
        </authorList>
    </citation>
    <scope>NUCLEOTIDE SEQUENCE [LARGE SCALE GENOMIC DNA]</scope>
    <source>
        <strain evidence="14">S66</strain>
    </source>
</reference>
<feature type="domain" description="HTH lysR-type" evidence="12">
    <location>
        <begin position="1"/>
        <end position="59"/>
    </location>
</feature>
<dbReference type="SUPFAM" id="SSF46785">
    <property type="entry name" value="Winged helix' DNA-binding domain"/>
    <property type="match status" value="1"/>
</dbReference>
<keyword evidence="4" id="KW-0963">Cytoplasm</keyword>
<dbReference type="Proteomes" id="UP000070299">
    <property type="component" value="Unassembled WGS sequence"/>
</dbReference>
<keyword evidence="14" id="KW-1185">Reference proteome</keyword>
<sequence>MLERNHLTIIQTIEKVGTLTEAANLLCLTQSALSHSIKKLEQQLGVAVWVKDGRRLRLTQAGSAILNLADRVLPQFAHSEQVIEKMAEGSQGSLRIGMECHPCYQWLLNIVGPFLNEFPSVDLDVRQRFQFGGVGALLGFDIDVLITPDPLYVTGLEYLPVFDYEHVLVVAKSHHLADTTYVLPQDLSTENVITYPVEPSRLDIFSQFCTPAGVAVKKHTQIETTEILLQMVASGRGVAALPRWLVEDNQQTLGLVPLSLGKKGVFKTINLGFRVNESRPAYLSRFIELAEGKEA</sequence>
<evidence type="ECO:0000256" key="4">
    <source>
        <dbReference type="ARBA" id="ARBA00022490"/>
    </source>
</evidence>
<proteinExistence type="inferred from homology"/>
<evidence type="ECO:0000256" key="1">
    <source>
        <dbReference type="ARBA" id="ARBA00004496"/>
    </source>
</evidence>
<keyword evidence="10" id="KW-0804">Transcription</keyword>
<dbReference type="STRING" id="1799789.AX660_20280"/>
<gene>
    <name evidence="13" type="ORF">AX660_20280</name>
</gene>
<name>A0A148KNQ0_9ALTE</name>
<protein>
    <recommendedName>
        <fullName evidence="3">HTH-type transcriptional regulator MetR</fullName>
    </recommendedName>
</protein>
<dbReference type="Gene3D" id="3.40.190.10">
    <property type="entry name" value="Periplasmic binding protein-like II"/>
    <property type="match status" value="1"/>
</dbReference>
<dbReference type="InterPro" id="IPR037406">
    <property type="entry name" value="MetR_PBP2"/>
</dbReference>
<evidence type="ECO:0000256" key="3">
    <source>
        <dbReference type="ARBA" id="ARBA00019365"/>
    </source>
</evidence>
<comment type="subcellular location">
    <subcellularLocation>
        <location evidence="1">Cytoplasm</location>
    </subcellularLocation>
</comment>
<evidence type="ECO:0000256" key="6">
    <source>
        <dbReference type="ARBA" id="ARBA00022605"/>
    </source>
</evidence>
<dbReference type="InterPro" id="IPR005119">
    <property type="entry name" value="LysR_subst-bd"/>
</dbReference>
<evidence type="ECO:0000256" key="5">
    <source>
        <dbReference type="ARBA" id="ARBA00022491"/>
    </source>
</evidence>
<dbReference type="AlphaFoldDB" id="A0A148KNQ0"/>
<dbReference type="Pfam" id="PF03466">
    <property type="entry name" value="LysR_substrate"/>
    <property type="match status" value="1"/>
</dbReference>
<dbReference type="GO" id="GO:0005737">
    <property type="term" value="C:cytoplasm"/>
    <property type="evidence" value="ECO:0007669"/>
    <property type="project" value="UniProtKB-SubCell"/>
</dbReference>
<dbReference type="CDD" id="cd08441">
    <property type="entry name" value="PBP2_MetR"/>
    <property type="match status" value="1"/>
</dbReference>
<keyword evidence="7" id="KW-0805">Transcription regulation</keyword>
<dbReference type="RefSeq" id="WP_068379533.1">
    <property type="nucleotide sequence ID" value="NZ_LSNE01000009.1"/>
</dbReference>
<comment type="caution">
    <text evidence="13">The sequence shown here is derived from an EMBL/GenBank/DDBJ whole genome shotgun (WGS) entry which is preliminary data.</text>
</comment>
<dbReference type="Gene3D" id="1.10.10.10">
    <property type="entry name" value="Winged helix-like DNA-binding domain superfamily/Winged helix DNA-binding domain"/>
    <property type="match status" value="1"/>
</dbReference>
<comment type="similarity">
    <text evidence="2">Belongs to the LysR transcriptional regulatory family.</text>
</comment>
<dbReference type="GO" id="GO:0009086">
    <property type="term" value="P:methionine biosynthetic process"/>
    <property type="evidence" value="ECO:0007669"/>
    <property type="project" value="UniProtKB-KW"/>
</dbReference>
<dbReference type="SUPFAM" id="SSF53850">
    <property type="entry name" value="Periplasmic binding protein-like II"/>
    <property type="match status" value="1"/>
</dbReference>
<evidence type="ECO:0000256" key="7">
    <source>
        <dbReference type="ARBA" id="ARBA00023015"/>
    </source>
</evidence>
<dbReference type="PRINTS" id="PR00039">
    <property type="entry name" value="HTHLYSR"/>
</dbReference>
<dbReference type="GO" id="GO:0000976">
    <property type="term" value="F:transcription cis-regulatory region binding"/>
    <property type="evidence" value="ECO:0007669"/>
    <property type="project" value="TreeGrafter"/>
</dbReference>
<dbReference type="OrthoDB" id="155872at2"/>
<dbReference type="InterPro" id="IPR036388">
    <property type="entry name" value="WH-like_DNA-bd_sf"/>
</dbReference>
<evidence type="ECO:0000256" key="11">
    <source>
        <dbReference type="ARBA" id="ARBA00023167"/>
    </source>
</evidence>
<evidence type="ECO:0000256" key="10">
    <source>
        <dbReference type="ARBA" id="ARBA00023163"/>
    </source>
</evidence>
<evidence type="ECO:0000313" key="14">
    <source>
        <dbReference type="Proteomes" id="UP000070299"/>
    </source>
</evidence>
<dbReference type="PROSITE" id="PS50931">
    <property type="entry name" value="HTH_LYSR"/>
    <property type="match status" value="1"/>
</dbReference>
<evidence type="ECO:0000256" key="8">
    <source>
        <dbReference type="ARBA" id="ARBA00023125"/>
    </source>
</evidence>
<dbReference type="GO" id="GO:0003700">
    <property type="term" value="F:DNA-binding transcription factor activity"/>
    <property type="evidence" value="ECO:0007669"/>
    <property type="project" value="InterPro"/>
</dbReference>
<evidence type="ECO:0000259" key="12">
    <source>
        <dbReference type="PROSITE" id="PS50931"/>
    </source>
</evidence>
<dbReference type="InterPro" id="IPR036390">
    <property type="entry name" value="WH_DNA-bd_sf"/>
</dbReference>
<dbReference type="PANTHER" id="PTHR30126">
    <property type="entry name" value="HTH-TYPE TRANSCRIPTIONAL REGULATOR"/>
    <property type="match status" value="1"/>
</dbReference>
<evidence type="ECO:0000313" key="13">
    <source>
        <dbReference type="EMBL" id="KXI27858.1"/>
    </source>
</evidence>
<keyword evidence="6" id="KW-0028">Amino-acid biosynthesis</keyword>
<evidence type="ECO:0000256" key="9">
    <source>
        <dbReference type="ARBA" id="ARBA00023159"/>
    </source>
</evidence>
<dbReference type="PANTHER" id="PTHR30126:SF25">
    <property type="entry name" value="HTH-TYPE TRANSCRIPTIONAL REGULATOR METR"/>
    <property type="match status" value="1"/>
</dbReference>
<accession>A0A148KNQ0</accession>
<keyword evidence="9" id="KW-0010">Activator</keyword>
<dbReference type="EMBL" id="LSNE01000009">
    <property type="protein sequence ID" value="KXI27858.1"/>
    <property type="molecule type" value="Genomic_DNA"/>
</dbReference>
<dbReference type="Pfam" id="PF00126">
    <property type="entry name" value="HTH_1"/>
    <property type="match status" value="1"/>
</dbReference>
<organism evidence="13 14">
    <name type="scientific">Paraglaciecola hydrolytica</name>
    <dbReference type="NCBI Taxonomy" id="1799789"/>
    <lineage>
        <taxon>Bacteria</taxon>
        <taxon>Pseudomonadati</taxon>
        <taxon>Pseudomonadota</taxon>
        <taxon>Gammaproteobacteria</taxon>
        <taxon>Alteromonadales</taxon>
        <taxon>Alteromonadaceae</taxon>
        <taxon>Paraglaciecola</taxon>
    </lineage>
</organism>